<comment type="caution">
    <text evidence="2">The sequence shown here is derived from an EMBL/GenBank/DDBJ whole genome shotgun (WGS) entry which is preliminary data.</text>
</comment>
<sequence>MCEECRVESENGAQKNTLFLYQCRQLHHAATKTKRPSSVSRRILKVMFNTATTISASELEEMSLERRLATLNITQSRPVPPPRLKRYQKRSESCQSSMTSPPNRVNQFYKGSAYSFDESIKKDLLNEDQLTYGYSTKQYEPTYHKYEMTRKDTLKDLSKLTYYEEKQPMCDIIESSQQSFEHNKYMGRPDILRGSFNADLESKNTTRSSQLDSYHRGKSLRDTGNYSQNAGTSSKKIDTSNRSSNAYQQRKLLDHHVPKATSTPNKGNNGTSNRFMFYRPKTDKPLKPNNSAVGLVGVGEVSYEGGCLIPSPEGSFVNPAFDIADRDDRKSVSRSGSRVTPISAPPKLVYSTLGSSFSARPCTPSPPSQRFRNSKPPILSPEPEMSPIKSHQPPSLKPMLSKKQIETSLKQYSSQTGLNTSEMCSPQALENMMKYYNMSSTSNESQSESPPPPPMKLSKNKKNESPYSSTGSLNIYGDNIDSILRRKKKVSLHLSLQSEDDIVKRVSLEINLTPNTNQSSELNSTSQSFDGEGSKEFPISKSLSISQTSLNQVEKLELDDLTSTEAARLLRKQFAKLKVKANSLKVKDTELKQRFAHLQSQRGRVCGHGGNINKTKLRNSAILL</sequence>
<dbReference type="EMBL" id="VXIV02001490">
    <property type="protein sequence ID" value="KAF6032678.1"/>
    <property type="molecule type" value="Genomic_DNA"/>
</dbReference>
<feature type="region of interest" description="Disordered" evidence="1">
    <location>
        <begin position="355"/>
        <end position="401"/>
    </location>
</feature>
<organism evidence="2 3">
    <name type="scientific">Bugula neritina</name>
    <name type="common">Brown bryozoan</name>
    <name type="synonym">Sertularia neritina</name>
    <dbReference type="NCBI Taxonomy" id="10212"/>
    <lineage>
        <taxon>Eukaryota</taxon>
        <taxon>Metazoa</taxon>
        <taxon>Spiralia</taxon>
        <taxon>Lophotrochozoa</taxon>
        <taxon>Bryozoa</taxon>
        <taxon>Gymnolaemata</taxon>
        <taxon>Cheilostomatida</taxon>
        <taxon>Flustrina</taxon>
        <taxon>Buguloidea</taxon>
        <taxon>Bugulidae</taxon>
        <taxon>Bugula</taxon>
    </lineage>
</organism>
<reference evidence="2" key="1">
    <citation type="submission" date="2020-06" db="EMBL/GenBank/DDBJ databases">
        <title>Draft genome of Bugula neritina, a colonial animal packing powerful symbionts and potential medicines.</title>
        <authorList>
            <person name="Rayko M."/>
        </authorList>
    </citation>
    <scope>NUCLEOTIDE SEQUENCE [LARGE SCALE GENOMIC DNA]</scope>
    <source>
        <strain evidence="2">Kwan_BN1</strain>
    </source>
</reference>
<proteinExistence type="predicted"/>
<feature type="region of interest" description="Disordered" evidence="1">
    <location>
        <begin position="198"/>
        <end position="289"/>
    </location>
</feature>
<gene>
    <name evidence="2" type="ORF">EB796_009019</name>
</gene>
<feature type="region of interest" description="Disordered" evidence="1">
    <location>
        <begin position="439"/>
        <end position="472"/>
    </location>
</feature>
<evidence type="ECO:0000313" key="2">
    <source>
        <dbReference type="EMBL" id="KAF6032678.1"/>
    </source>
</evidence>
<accession>A0A7J7K4Z4</accession>
<name>A0A7J7K4Z4_BUGNE</name>
<evidence type="ECO:0000256" key="1">
    <source>
        <dbReference type="SAM" id="MobiDB-lite"/>
    </source>
</evidence>
<feature type="compositionally biased region" description="Polar residues" evidence="1">
    <location>
        <begin position="203"/>
        <end position="212"/>
    </location>
</feature>
<keyword evidence="3" id="KW-1185">Reference proteome</keyword>
<feature type="compositionally biased region" description="Low complexity" evidence="1">
    <location>
        <begin position="439"/>
        <end position="448"/>
    </location>
</feature>
<evidence type="ECO:0000313" key="3">
    <source>
        <dbReference type="Proteomes" id="UP000593567"/>
    </source>
</evidence>
<dbReference type="Proteomes" id="UP000593567">
    <property type="component" value="Unassembled WGS sequence"/>
</dbReference>
<protein>
    <submittedName>
        <fullName evidence="2">Uncharacterized protein</fullName>
    </submittedName>
</protein>
<feature type="compositionally biased region" description="Polar residues" evidence="1">
    <location>
        <begin position="260"/>
        <end position="274"/>
    </location>
</feature>
<dbReference type="AlphaFoldDB" id="A0A7J7K4Z4"/>
<feature type="compositionally biased region" description="Polar residues" evidence="1">
    <location>
        <begin position="222"/>
        <end position="248"/>
    </location>
</feature>